<dbReference type="EMBL" id="CP133619">
    <property type="protein sequence ID" value="WMV42410.1"/>
    <property type="molecule type" value="Genomic_DNA"/>
</dbReference>
<gene>
    <name evidence="2" type="ORF">MTR67_035795</name>
</gene>
<name>A0AAF0ZLX3_SOLVR</name>
<accession>A0AAF0ZLX3</accession>
<proteinExistence type="predicted"/>
<evidence type="ECO:0000313" key="3">
    <source>
        <dbReference type="Proteomes" id="UP001234989"/>
    </source>
</evidence>
<evidence type="ECO:0000313" key="2">
    <source>
        <dbReference type="EMBL" id="WMV42410.1"/>
    </source>
</evidence>
<dbReference type="AlphaFoldDB" id="A0AAF0ZLX3"/>
<feature type="region of interest" description="Disordered" evidence="1">
    <location>
        <begin position="58"/>
        <end position="80"/>
    </location>
</feature>
<keyword evidence="3" id="KW-1185">Reference proteome</keyword>
<dbReference type="Proteomes" id="UP001234989">
    <property type="component" value="Chromosome 8"/>
</dbReference>
<reference evidence="2" key="1">
    <citation type="submission" date="2023-08" db="EMBL/GenBank/DDBJ databases">
        <title>A de novo genome assembly of Solanum verrucosum Schlechtendal, a Mexican diploid species geographically isolated from the other diploid A-genome species in potato relatives.</title>
        <authorList>
            <person name="Hosaka K."/>
        </authorList>
    </citation>
    <scope>NUCLEOTIDE SEQUENCE</scope>
    <source>
        <tissue evidence="2">Young leaves</tissue>
    </source>
</reference>
<dbReference type="InterPro" id="IPR039326">
    <property type="entry name" value="Patronus"/>
</dbReference>
<dbReference type="PANTHER" id="PTHR35125:SF2">
    <property type="entry name" value="PROTEIN PATRONUS 2-LIKE"/>
    <property type="match status" value="1"/>
</dbReference>
<protein>
    <submittedName>
        <fullName evidence="2">Uncharacterized protein</fullName>
    </submittedName>
</protein>
<dbReference type="PANTHER" id="PTHR35125">
    <property type="entry name" value="NEURON NAVIGATOR 1-LIKE-RELATED"/>
    <property type="match status" value="1"/>
</dbReference>
<feature type="compositionally biased region" description="Polar residues" evidence="1">
    <location>
        <begin position="68"/>
        <end position="80"/>
    </location>
</feature>
<sequence length="122" mass="13563">MIIDISNSAKPSALQASKKNISVNHQNCVKAQRKAMNMSCFLKEVGLDHDDVPVQIGESPHALKPSMKSKSSAYHPESSTHYVEVEEMPELIFYDQIRRYEENRACVSFSPCAASPKSAKPP</sequence>
<evidence type="ECO:0000256" key="1">
    <source>
        <dbReference type="SAM" id="MobiDB-lite"/>
    </source>
</evidence>
<dbReference type="GO" id="GO:0007346">
    <property type="term" value="P:regulation of mitotic cell cycle"/>
    <property type="evidence" value="ECO:0007669"/>
    <property type="project" value="InterPro"/>
</dbReference>
<organism evidence="2 3">
    <name type="scientific">Solanum verrucosum</name>
    <dbReference type="NCBI Taxonomy" id="315347"/>
    <lineage>
        <taxon>Eukaryota</taxon>
        <taxon>Viridiplantae</taxon>
        <taxon>Streptophyta</taxon>
        <taxon>Embryophyta</taxon>
        <taxon>Tracheophyta</taxon>
        <taxon>Spermatophyta</taxon>
        <taxon>Magnoliopsida</taxon>
        <taxon>eudicotyledons</taxon>
        <taxon>Gunneridae</taxon>
        <taxon>Pentapetalae</taxon>
        <taxon>asterids</taxon>
        <taxon>lamiids</taxon>
        <taxon>Solanales</taxon>
        <taxon>Solanaceae</taxon>
        <taxon>Solanoideae</taxon>
        <taxon>Solaneae</taxon>
        <taxon>Solanum</taxon>
    </lineage>
</organism>